<evidence type="ECO:0000259" key="2">
    <source>
        <dbReference type="Pfam" id="PF00535"/>
    </source>
</evidence>
<evidence type="ECO:0000313" key="4">
    <source>
        <dbReference type="Proteomes" id="UP000698242"/>
    </source>
</evidence>
<dbReference type="RefSeq" id="WP_159964154.1">
    <property type="nucleotide sequence ID" value="NZ_APKE01000010.1"/>
</dbReference>
<dbReference type="InterPro" id="IPR050834">
    <property type="entry name" value="Glycosyltransf_2"/>
</dbReference>
<dbReference type="GO" id="GO:0018392">
    <property type="term" value="F:glycoprotein 3-alpha-L-fucosyltransferase activity"/>
    <property type="evidence" value="ECO:0007669"/>
    <property type="project" value="UniProtKB-EC"/>
</dbReference>
<dbReference type="PANTHER" id="PTHR43685">
    <property type="entry name" value="GLYCOSYLTRANSFERASE"/>
    <property type="match status" value="1"/>
</dbReference>
<dbReference type="Proteomes" id="UP000698242">
    <property type="component" value="Unassembled WGS sequence"/>
</dbReference>
<protein>
    <submittedName>
        <fullName evidence="3">Glycoprotein 3-alpha-L-fucosyltransferase</fullName>
        <ecNumber evidence="3">2.4.1.214</ecNumber>
    </submittedName>
</protein>
<dbReference type="AlphaFoldDB" id="A0A921NWG7"/>
<feature type="region of interest" description="Disordered" evidence="1">
    <location>
        <begin position="1"/>
        <end position="23"/>
    </location>
</feature>
<dbReference type="EC" id="2.4.1.214" evidence="3"/>
<dbReference type="PANTHER" id="PTHR43685:SF3">
    <property type="entry name" value="SLR2126 PROTEIN"/>
    <property type="match status" value="1"/>
</dbReference>
<evidence type="ECO:0000256" key="1">
    <source>
        <dbReference type="SAM" id="MobiDB-lite"/>
    </source>
</evidence>
<dbReference type="SUPFAM" id="SSF53448">
    <property type="entry name" value="Nucleotide-diphospho-sugar transferases"/>
    <property type="match status" value="1"/>
</dbReference>
<gene>
    <name evidence="3" type="ORF">PMES_00735</name>
</gene>
<dbReference type="Gene3D" id="3.90.550.10">
    <property type="entry name" value="Spore Coat Polysaccharide Biosynthesis Protein SpsA, Chain A"/>
    <property type="match status" value="1"/>
</dbReference>
<keyword evidence="3" id="KW-0328">Glycosyltransferase</keyword>
<keyword evidence="4" id="KW-1185">Reference proteome</keyword>
<organism evidence="3 4">
    <name type="scientific">Profundibacterium mesophilum KAUST100406-0324</name>
    <dbReference type="NCBI Taxonomy" id="1037889"/>
    <lineage>
        <taxon>Bacteria</taxon>
        <taxon>Pseudomonadati</taxon>
        <taxon>Pseudomonadota</taxon>
        <taxon>Alphaproteobacteria</taxon>
        <taxon>Rhodobacterales</taxon>
        <taxon>Roseobacteraceae</taxon>
        <taxon>Profundibacterium</taxon>
    </lineage>
</organism>
<dbReference type="EMBL" id="APKE01000010">
    <property type="protein sequence ID" value="KAF0676938.1"/>
    <property type="molecule type" value="Genomic_DNA"/>
</dbReference>
<dbReference type="InterPro" id="IPR029044">
    <property type="entry name" value="Nucleotide-diphossugar_trans"/>
</dbReference>
<feature type="domain" description="Glycosyltransferase 2-like" evidence="2">
    <location>
        <begin position="31"/>
        <end position="141"/>
    </location>
</feature>
<reference evidence="3" key="1">
    <citation type="submission" date="2013-03" db="EMBL/GenBank/DDBJ databases">
        <title>Genome Sequence of the Profundibacterium mesophilum strain KAUST100406-0324T from Red Sea, a novel genus in the family Rhodobacteraceae.</title>
        <authorList>
            <person name="Essack M."/>
            <person name="Alam I."/>
            <person name="Lafi F."/>
            <person name="Alawi W."/>
            <person name="Kamanu F."/>
            <person name="Al-Suwailem A."/>
            <person name="Lee O.O."/>
            <person name="Xu Y."/>
            <person name="Bajic V."/>
            <person name="Qian P.-Y."/>
            <person name="Archer J."/>
        </authorList>
    </citation>
    <scope>NUCLEOTIDE SEQUENCE</scope>
    <source>
        <strain evidence="3">KAUST100406-0324</strain>
    </source>
</reference>
<dbReference type="InterPro" id="IPR001173">
    <property type="entry name" value="Glyco_trans_2-like"/>
</dbReference>
<keyword evidence="3" id="KW-0808">Transferase</keyword>
<comment type="caution">
    <text evidence="3">The sequence shown here is derived from an EMBL/GenBank/DDBJ whole genome shotgun (WGS) entry which is preliminary data.</text>
</comment>
<sequence length="321" mass="34629">MAQPSLPSTPPRPAGKGTAPGPAEAAQRVIVAIPSVGRAPILRRTVAALAEQTRRPDAVWIAVPDPEDAVGLDPAACPFDLAIMQSPRGLTAQRNTMIDAAAPGDLLLMLDDDFLLAPDFLQVMENIFDARPETVMLTGHVLADGIIGPGFEHDEGREKLRSGLAAAPAGHALTAVHTGYGCNMAFRAGVALSHDIRFDEALPLYGWLEDVDFSARLAPHGEILRAEALRGVHLGTKTGRTPGVYLGYSQMVNPVYMVRKGTLRTRLAAVMMARNMASNTLRGAANRGWADYRGRLRGNLLAWADILRGRDRPDRILELKR</sequence>
<dbReference type="Pfam" id="PF00535">
    <property type="entry name" value="Glycos_transf_2"/>
    <property type="match status" value="1"/>
</dbReference>
<accession>A0A921NWG7</accession>
<dbReference type="OrthoDB" id="9790710at2"/>
<proteinExistence type="predicted"/>
<evidence type="ECO:0000313" key="3">
    <source>
        <dbReference type="EMBL" id="KAF0676938.1"/>
    </source>
</evidence>
<name>A0A921NWG7_9RHOB</name>